<comment type="subunit">
    <text evidence="4">Component of the GSE complex.</text>
</comment>
<evidence type="ECO:0000256" key="5">
    <source>
        <dbReference type="SAM" id="MobiDB-lite"/>
    </source>
</evidence>
<evidence type="ECO:0000256" key="3">
    <source>
        <dbReference type="ARBA" id="ARBA00023134"/>
    </source>
</evidence>
<reference evidence="6 7" key="1">
    <citation type="submission" date="2016-06" db="EMBL/GenBank/DDBJ databases">
        <title>Evolution of pathogenesis and genome organization in the Tremellales.</title>
        <authorList>
            <person name="Cuomo C."/>
            <person name="Litvintseva A."/>
            <person name="Heitman J."/>
            <person name="Chen Y."/>
            <person name="Sun S."/>
            <person name="Springer D."/>
            <person name="Dromer F."/>
            <person name="Young S."/>
            <person name="Zeng Q."/>
            <person name="Chapman S."/>
            <person name="Gujja S."/>
            <person name="Saif S."/>
            <person name="Birren B."/>
        </authorList>
    </citation>
    <scope>NUCLEOTIDE SEQUENCE [LARGE SCALE GENOMIC DNA]</scope>
    <source>
        <strain evidence="6 7">ATCC 28783</strain>
    </source>
</reference>
<dbReference type="STRING" id="5217.A0A4V1M538"/>
<feature type="compositionally biased region" description="Acidic residues" evidence="5">
    <location>
        <begin position="304"/>
        <end position="325"/>
    </location>
</feature>
<dbReference type="SUPFAM" id="SSF52540">
    <property type="entry name" value="P-loop containing nucleoside triphosphate hydrolases"/>
    <property type="match status" value="1"/>
</dbReference>
<protein>
    <recommendedName>
        <fullName evidence="4">GTP-binding protein</fullName>
    </recommendedName>
</protein>
<dbReference type="FunCoup" id="A0A4V1M538">
    <property type="interactions" value="337"/>
</dbReference>
<proteinExistence type="inferred from homology"/>
<dbReference type="VEuPathDB" id="FungiDB:TREMEDRAFT_58987"/>
<gene>
    <name evidence="6" type="ORF">M231_00071</name>
</gene>
<dbReference type="InterPro" id="IPR027417">
    <property type="entry name" value="P-loop_NTPase"/>
</dbReference>
<evidence type="ECO:0000313" key="6">
    <source>
        <dbReference type="EMBL" id="RXK42517.1"/>
    </source>
</evidence>
<comment type="caution">
    <text evidence="6">The sequence shown here is derived from an EMBL/GenBank/DDBJ whole genome shotgun (WGS) entry which is preliminary data.</text>
</comment>
<keyword evidence="7" id="KW-1185">Reference proteome</keyword>
<dbReference type="OrthoDB" id="26136at2759"/>
<dbReference type="AlphaFoldDB" id="A0A4V1M538"/>
<comment type="similarity">
    <text evidence="1 4">Belongs to the GTR/RAG GTP-binding protein family.</text>
</comment>
<dbReference type="GO" id="GO:1904263">
    <property type="term" value="P:positive regulation of TORC1 signaling"/>
    <property type="evidence" value="ECO:0007669"/>
    <property type="project" value="TreeGrafter"/>
</dbReference>
<dbReference type="Pfam" id="PF04670">
    <property type="entry name" value="Gtr1_RagA"/>
    <property type="match status" value="1"/>
</dbReference>
<dbReference type="PANTHER" id="PTHR11259">
    <property type="entry name" value="RAS-RELATED GTP BINDING RAG/GTR YEAST"/>
    <property type="match status" value="1"/>
</dbReference>
<feature type="region of interest" description="Disordered" evidence="5">
    <location>
        <begin position="1"/>
        <end position="22"/>
    </location>
</feature>
<dbReference type="Proteomes" id="UP000289152">
    <property type="component" value="Unassembled WGS sequence"/>
</dbReference>
<evidence type="ECO:0000256" key="2">
    <source>
        <dbReference type="ARBA" id="ARBA00022741"/>
    </source>
</evidence>
<feature type="region of interest" description="Disordered" evidence="5">
    <location>
        <begin position="292"/>
        <end position="326"/>
    </location>
</feature>
<evidence type="ECO:0000256" key="4">
    <source>
        <dbReference type="RuleBase" id="RU367014"/>
    </source>
</evidence>
<organism evidence="6 7">
    <name type="scientific">Tremella mesenterica</name>
    <name type="common">Jelly fungus</name>
    <dbReference type="NCBI Taxonomy" id="5217"/>
    <lineage>
        <taxon>Eukaryota</taxon>
        <taxon>Fungi</taxon>
        <taxon>Dikarya</taxon>
        <taxon>Basidiomycota</taxon>
        <taxon>Agaricomycotina</taxon>
        <taxon>Tremellomycetes</taxon>
        <taxon>Tremellales</taxon>
        <taxon>Tremellaceae</taxon>
        <taxon>Tremella</taxon>
    </lineage>
</organism>
<dbReference type="Gene3D" id="3.40.50.300">
    <property type="entry name" value="P-loop containing nucleotide triphosphate hydrolases"/>
    <property type="match status" value="1"/>
</dbReference>
<dbReference type="GO" id="GO:1990131">
    <property type="term" value="C:Gtr1-Gtr2 GTPase complex"/>
    <property type="evidence" value="ECO:0007669"/>
    <property type="project" value="UniProtKB-UniRule"/>
</dbReference>
<dbReference type="GO" id="GO:0000329">
    <property type="term" value="C:fungal-type vacuole membrane"/>
    <property type="evidence" value="ECO:0007669"/>
    <property type="project" value="TreeGrafter"/>
</dbReference>
<evidence type="ECO:0000313" key="7">
    <source>
        <dbReference type="Proteomes" id="UP000289152"/>
    </source>
</evidence>
<dbReference type="GO" id="GO:0009267">
    <property type="term" value="P:cellular response to starvation"/>
    <property type="evidence" value="ECO:0007669"/>
    <property type="project" value="TreeGrafter"/>
</dbReference>
<dbReference type="GO" id="GO:0003924">
    <property type="term" value="F:GTPase activity"/>
    <property type="evidence" value="ECO:0007669"/>
    <property type="project" value="UniProtKB-UniRule"/>
</dbReference>
<dbReference type="GO" id="GO:0010507">
    <property type="term" value="P:negative regulation of autophagy"/>
    <property type="evidence" value="ECO:0007669"/>
    <property type="project" value="TreeGrafter"/>
</dbReference>
<evidence type="ECO:0000256" key="1">
    <source>
        <dbReference type="ARBA" id="ARBA00007756"/>
    </source>
</evidence>
<dbReference type="InterPro" id="IPR006762">
    <property type="entry name" value="Gtr1_RagA"/>
</dbReference>
<dbReference type="PANTHER" id="PTHR11259:SF2">
    <property type="entry name" value="GH16429P"/>
    <property type="match status" value="1"/>
</dbReference>
<accession>A0A4V1M538</accession>
<name>A0A4V1M538_TREME</name>
<dbReference type="InParanoid" id="A0A4V1M538"/>
<dbReference type="GO" id="GO:0005525">
    <property type="term" value="F:GTP binding"/>
    <property type="evidence" value="ECO:0007669"/>
    <property type="project" value="UniProtKB-UniRule"/>
</dbReference>
<dbReference type="GO" id="GO:0005634">
    <property type="term" value="C:nucleus"/>
    <property type="evidence" value="ECO:0007669"/>
    <property type="project" value="TreeGrafter"/>
</dbReference>
<dbReference type="Gene3D" id="3.30.450.190">
    <property type="match status" value="1"/>
</dbReference>
<keyword evidence="2 4" id="KW-0547">Nucleotide-binding</keyword>
<sequence length="388" mass="44723">MSNLPTAGEPSRPRQQIKPMEDDQKRVKILVLGWRKAGKSSCIKTVFQKVPVRDVAYFSVTQKIEKINYDSIIPLQIWDTPANFELDQLDVPIGSFATIIFVMDMQQDDSYHDAISKFVGIMLRAHLMAPKIKFVVFIHKAEVLSEEYRAENYGEIQRTTVDNLDYFDYPSLQHLATHLDLSDPHVCQGIGDQLTTAQVRFDMTSVHDASLRDAWSKVIQGIMDILPDVESLMMHFTESSGMDNSFLFDINSGVIVGADNRQRNDATLEQVTEYLSRFLQFRELYKNLKMQPEEHESNGVTTEVDNDEEDEEPSDEPSGWWDEEDPSKPWMFQSTRLLPKTTITLWQFTPHLALVALLQTDVWQARRGMIEYNLTFLRQGMRGILMEM</sequence>
<dbReference type="EMBL" id="SDIL01000001">
    <property type="protein sequence ID" value="RXK42517.1"/>
    <property type="molecule type" value="Genomic_DNA"/>
</dbReference>
<comment type="function">
    <text evidence="4">GTPase involved in activation of the TORC1 signaling pathway, which promotes growth and represses autophagy in nutrient-rich conditions.</text>
</comment>
<keyword evidence="3 4" id="KW-0342">GTP-binding</keyword>